<dbReference type="EMBL" id="JAMDHD010000058">
    <property type="protein sequence ID" value="MDD0988748.1"/>
    <property type="molecule type" value="Genomic_DNA"/>
</dbReference>
<protein>
    <submittedName>
        <fullName evidence="2">GNAT family N-acetyltransferase</fullName>
    </submittedName>
</protein>
<evidence type="ECO:0000313" key="3">
    <source>
        <dbReference type="Proteomes" id="UP001148189"/>
    </source>
</evidence>
<dbReference type="PANTHER" id="PTHR43792">
    <property type="entry name" value="GNAT FAMILY, PUTATIVE (AFU_ORTHOLOGUE AFUA_3G00765)-RELATED-RELATED"/>
    <property type="match status" value="1"/>
</dbReference>
<evidence type="ECO:0000259" key="1">
    <source>
        <dbReference type="PROSITE" id="PS51186"/>
    </source>
</evidence>
<proteinExistence type="predicted"/>
<dbReference type="PANTHER" id="PTHR43792:SF9">
    <property type="entry name" value="RIBOSOMAL-PROTEIN-ALANINE ACETYLTRANSFERASE"/>
    <property type="match status" value="1"/>
</dbReference>
<gene>
    <name evidence="2" type="ORF">M5G21_27695</name>
</gene>
<dbReference type="InterPro" id="IPR000182">
    <property type="entry name" value="GNAT_dom"/>
</dbReference>
<sequence length="183" mass="20607">MNIFPTLHTERLRLRELTPHDAPALFAIYRDAEAMPWFGIDPMTDISQAHALIATFAHWRTQANPGTRWGLEYAGELMGTCGLFKWNRQWNSCALACELAPSARGSGLMSEALRSVLDWGFAQMQLHRVEALVHPRNLPSQALLGRLGFTREGVLREAGFWAGGYQDLHVFSLLAHEHVKVSR</sequence>
<keyword evidence="3" id="KW-1185">Reference proteome</keyword>
<accession>A0ABT5NM93</accession>
<comment type="caution">
    <text evidence="2">The sequence shown here is derived from an EMBL/GenBank/DDBJ whole genome shotgun (WGS) entry which is preliminary data.</text>
</comment>
<evidence type="ECO:0000313" key="2">
    <source>
        <dbReference type="EMBL" id="MDD0988748.1"/>
    </source>
</evidence>
<reference evidence="2" key="1">
    <citation type="submission" date="2022-05" db="EMBL/GenBank/DDBJ databases">
        <title>Novel Pseudomonas spp. Isolated from a Rainbow Trout Aquaculture Facility.</title>
        <authorList>
            <person name="Testerman T."/>
            <person name="Graf J."/>
        </authorList>
    </citation>
    <scope>NUCLEOTIDE SEQUENCE</scope>
    <source>
        <strain evidence="2">ID1050</strain>
    </source>
</reference>
<dbReference type="PROSITE" id="PS51186">
    <property type="entry name" value="GNAT"/>
    <property type="match status" value="1"/>
</dbReference>
<dbReference type="Gene3D" id="3.40.630.30">
    <property type="match status" value="1"/>
</dbReference>
<dbReference type="SUPFAM" id="SSF55729">
    <property type="entry name" value="Acyl-CoA N-acyltransferases (Nat)"/>
    <property type="match status" value="1"/>
</dbReference>
<organism evidence="2 3">
    <name type="scientific">Pseudomonas shahriarae</name>
    <dbReference type="NCBI Taxonomy" id="2745512"/>
    <lineage>
        <taxon>Bacteria</taxon>
        <taxon>Pseudomonadati</taxon>
        <taxon>Pseudomonadota</taxon>
        <taxon>Gammaproteobacteria</taxon>
        <taxon>Pseudomonadales</taxon>
        <taxon>Pseudomonadaceae</taxon>
        <taxon>Pseudomonas</taxon>
    </lineage>
</organism>
<dbReference type="Proteomes" id="UP001148189">
    <property type="component" value="Unassembled WGS sequence"/>
</dbReference>
<dbReference type="Pfam" id="PF13302">
    <property type="entry name" value="Acetyltransf_3"/>
    <property type="match status" value="1"/>
</dbReference>
<feature type="domain" description="N-acetyltransferase" evidence="1">
    <location>
        <begin position="12"/>
        <end position="177"/>
    </location>
</feature>
<dbReference type="InterPro" id="IPR051531">
    <property type="entry name" value="N-acetyltransferase"/>
</dbReference>
<dbReference type="InterPro" id="IPR016181">
    <property type="entry name" value="Acyl_CoA_acyltransferase"/>
</dbReference>
<dbReference type="RefSeq" id="WP_200657256.1">
    <property type="nucleotide sequence ID" value="NZ_JAMDHD010000058.1"/>
</dbReference>
<name>A0ABT5NM93_9PSED</name>